<dbReference type="AlphaFoldDB" id="A0A8B6BGG1"/>
<dbReference type="EMBL" id="UYJE01000078">
    <property type="protein sequence ID" value="VDH89926.1"/>
    <property type="molecule type" value="Genomic_DNA"/>
</dbReference>
<dbReference type="OrthoDB" id="6212951at2759"/>
<keyword evidence="1" id="KW-0812">Transmembrane</keyword>
<comment type="caution">
    <text evidence="2">The sequence shown here is derived from an EMBL/GenBank/DDBJ whole genome shotgun (WGS) entry which is preliminary data.</text>
</comment>
<keyword evidence="1" id="KW-0472">Membrane</keyword>
<organism evidence="2 3">
    <name type="scientific">Mytilus galloprovincialis</name>
    <name type="common">Mediterranean mussel</name>
    <dbReference type="NCBI Taxonomy" id="29158"/>
    <lineage>
        <taxon>Eukaryota</taxon>
        <taxon>Metazoa</taxon>
        <taxon>Spiralia</taxon>
        <taxon>Lophotrochozoa</taxon>
        <taxon>Mollusca</taxon>
        <taxon>Bivalvia</taxon>
        <taxon>Autobranchia</taxon>
        <taxon>Pteriomorphia</taxon>
        <taxon>Mytilida</taxon>
        <taxon>Mytiloidea</taxon>
        <taxon>Mytilidae</taxon>
        <taxon>Mytilinae</taxon>
        <taxon>Mytilus</taxon>
    </lineage>
</organism>
<keyword evidence="1" id="KW-1133">Transmembrane helix</keyword>
<reference evidence="2" key="1">
    <citation type="submission" date="2018-11" db="EMBL/GenBank/DDBJ databases">
        <authorList>
            <person name="Alioto T."/>
            <person name="Alioto T."/>
        </authorList>
    </citation>
    <scope>NUCLEOTIDE SEQUENCE</scope>
</reference>
<evidence type="ECO:0000313" key="3">
    <source>
        <dbReference type="Proteomes" id="UP000596742"/>
    </source>
</evidence>
<evidence type="ECO:0000313" key="2">
    <source>
        <dbReference type="EMBL" id="VDH89926.1"/>
    </source>
</evidence>
<sequence>MQLHGCFVLQVMTTDFCNGCTELVGPPPIPPPEFLPQDQCHDIISTCQFLSSQKSVWSNFSEGCLHTVTVSTAAITTSEKTTRTTTENIVPVVTQKYPQLVTAIISSYTTLAGPVFNVTKSPQSLFYSGFPAWLIGVIVVAVLAVIIIVVIIVVCIMKKTKGERCLLNLRKVFSVQFLTEKRLQIKRSNISRWISSHSKCWKKWPRCFSSQSSMSSHHIKNENTRIDLPDIIQEPQSPSAASPLNYSYSDGSPTIQLDIASEFGIEVFKEIEQSKMKNTHSNKDSNNYCEFIKNEAPSIDIEKQMNKNKNSEIIACVNVINGEHQLADNSMSNRKSLNHNEGNKDILKLDKATFKEDLAEKLQHLAVSSDDIVLCDSTPQSLTVDSGYVLCDSTPQSLTVDSGYASRQVSKDNCSC</sequence>
<gene>
    <name evidence="2" type="ORF">MGAL_10B067746</name>
</gene>
<protein>
    <submittedName>
        <fullName evidence="2">Uncharacterized protein</fullName>
    </submittedName>
</protein>
<feature type="transmembrane region" description="Helical" evidence="1">
    <location>
        <begin position="130"/>
        <end position="156"/>
    </location>
</feature>
<keyword evidence="3" id="KW-1185">Reference proteome</keyword>
<name>A0A8B6BGG1_MYTGA</name>
<dbReference type="Proteomes" id="UP000596742">
    <property type="component" value="Unassembled WGS sequence"/>
</dbReference>
<evidence type="ECO:0000256" key="1">
    <source>
        <dbReference type="SAM" id="Phobius"/>
    </source>
</evidence>
<accession>A0A8B6BGG1</accession>
<proteinExistence type="predicted"/>